<evidence type="ECO:0000256" key="7">
    <source>
        <dbReference type="ARBA" id="ARBA00029833"/>
    </source>
</evidence>
<dbReference type="GO" id="GO:0005829">
    <property type="term" value="C:cytosol"/>
    <property type="evidence" value="ECO:0007669"/>
    <property type="project" value="TreeGrafter"/>
</dbReference>
<evidence type="ECO:0000313" key="8">
    <source>
        <dbReference type="EMBL" id="KAF5878419.1"/>
    </source>
</evidence>
<comment type="caution">
    <text evidence="8">The sequence shown here is derived from an EMBL/GenBank/DDBJ whole genome shotgun (WGS) entry which is preliminary data.</text>
</comment>
<comment type="similarity">
    <text evidence="1">Belongs to the ATG10 family.</text>
</comment>
<dbReference type="GO" id="GO:0015031">
    <property type="term" value="P:protein transport"/>
    <property type="evidence" value="ECO:0007669"/>
    <property type="project" value="UniProtKB-KW"/>
</dbReference>
<evidence type="ECO:0000313" key="9">
    <source>
        <dbReference type="Proteomes" id="UP000531561"/>
    </source>
</evidence>
<dbReference type="GO" id="GO:0032446">
    <property type="term" value="P:protein modification by small protein conjugation"/>
    <property type="evidence" value="ECO:0007669"/>
    <property type="project" value="TreeGrafter"/>
</dbReference>
<dbReference type="PANTHER" id="PTHR14957">
    <property type="entry name" value="UBIQUITIN-LIKE-CONJUGATING ENZYME ATG10"/>
    <property type="match status" value="1"/>
</dbReference>
<sequence>MEICVSTRSYKFVHRASKPSTVAEFFLAGFTRDSLNIHEPPTHSKHSKHGTYTNADLWVEYFDSLASAKPVMMATHRHEYRQWPFLTEEEFELACAFLDRRYCRASLGPARKNLKLSMGRTATTGSCYVEIIRLIHPPQDDDDLLLALSNLSSGYAPNSAPSQEVDMMDEDEDDEALRVNKSSTLESDSIPRYSLYSHQPYVTYEIHLHPTYRIPTLWFTLHDLPNDEPAFDINSVYRHLVPEEYKSELRAIGVMGGISAAPHPITDVPAFFIHPCQTREAMENFDCPANNYLMVWLGLIGGCVGLWMPHEMAQEDL</sequence>
<keyword evidence="9" id="KW-1185">Reference proteome</keyword>
<gene>
    <name evidence="8" type="ORF">Bfra_000584</name>
</gene>
<dbReference type="PANTHER" id="PTHR14957:SF1">
    <property type="entry name" value="UBIQUITIN-LIKE-CONJUGATING ENZYME ATG10"/>
    <property type="match status" value="1"/>
</dbReference>
<keyword evidence="5" id="KW-0813">Transport</keyword>
<dbReference type="GO" id="GO:0000422">
    <property type="term" value="P:autophagy of mitochondrion"/>
    <property type="evidence" value="ECO:0007669"/>
    <property type="project" value="TreeGrafter"/>
</dbReference>
<dbReference type="GO" id="GO:0061651">
    <property type="term" value="F:Atg12 conjugating enzyme activity"/>
    <property type="evidence" value="ECO:0007669"/>
    <property type="project" value="TreeGrafter"/>
</dbReference>
<evidence type="ECO:0000256" key="6">
    <source>
        <dbReference type="ARBA" id="ARBA00023006"/>
    </source>
</evidence>
<dbReference type="GeneID" id="59254722"/>
<dbReference type="AlphaFoldDB" id="A0A8H6B3B5"/>
<proteinExistence type="inferred from homology"/>
<dbReference type="EMBL" id="JABFCT010000002">
    <property type="protein sequence ID" value="KAF5878419.1"/>
    <property type="molecule type" value="Genomic_DNA"/>
</dbReference>
<dbReference type="OrthoDB" id="4089664at2759"/>
<keyword evidence="5" id="KW-0653">Protein transport</keyword>
<accession>A0A8H6B3B5</accession>
<evidence type="ECO:0000256" key="3">
    <source>
        <dbReference type="ARBA" id="ARBA00022679"/>
    </source>
</evidence>
<dbReference type="Gene3D" id="3.30.1460.50">
    <property type="match status" value="1"/>
</dbReference>
<evidence type="ECO:0000256" key="2">
    <source>
        <dbReference type="ARBA" id="ARBA00021099"/>
    </source>
</evidence>
<keyword evidence="3" id="KW-0808">Transferase</keyword>
<dbReference type="Proteomes" id="UP000531561">
    <property type="component" value="Unassembled WGS sequence"/>
</dbReference>
<evidence type="ECO:0000256" key="1">
    <source>
        <dbReference type="ARBA" id="ARBA00005696"/>
    </source>
</evidence>
<dbReference type="Pfam" id="PF03987">
    <property type="entry name" value="Autophagy_act_C"/>
    <property type="match status" value="1"/>
</dbReference>
<dbReference type="RefSeq" id="XP_037197363.1">
    <property type="nucleotide sequence ID" value="XM_037331030.1"/>
</dbReference>
<evidence type="ECO:0000256" key="5">
    <source>
        <dbReference type="ARBA" id="ARBA00022927"/>
    </source>
</evidence>
<dbReference type="InterPro" id="IPR007135">
    <property type="entry name" value="Atg3/Atg10"/>
</dbReference>
<evidence type="ECO:0000256" key="4">
    <source>
        <dbReference type="ARBA" id="ARBA00022786"/>
    </source>
</evidence>
<keyword evidence="4" id="KW-0833">Ubl conjugation pathway</keyword>
<reference evidence="8 9" key="1">
    <citation type="journal article" date="2020" name="Phytopathology">
        <title>A high-quality genome resource of Botrytis fragariae, a new and rapidly spreading fungal pathogen causing strawberry gray mold in the U.S.A.</title>
        <authorList>
            <person name="Wu Y."/>
            <person name="Saski C.A."/>
            <person name="Schnabel G."/>
            <person name="Xiao S."/>
            <person name="Hu M."/>
        </authorList>
    </citation>
    <scope>NUCLEOTIDE SEQUENCE [LARGE SCALE GENOMIC DNA]</scope>
    <source>
        <strain evidence="8 9">BVB16</strain>
    </source>
</reference>
<name>A0A8H6B3B5_9HELO</name>
<keyword evidence="6" id="KW-0072">Autophagy</keyword>
<organism evidence="8 9">
    <name type="scientific">Botrytis fragariae</name>
    <dbReference type="NCBI Taxonomy" id="1964551"/>
    <lineage>
        <taxon>Eukaryota</taxon>
        <taxon>Fungi</taxon>
        <taxon>Dikarya</taxon>
        <taxon>Ascomycota</taxon>
        <taxon>Pezizomycotina</taxon>
        <taxon>Leotiomycetes</taxon>
        <taxon>Helotiales</taxon>
        <taxon>Sclerotiniaceae</taxon>
        <taxon>Botrytis</taxon>
    </lineage>
</organism>
<dbReference type="GO" id="GO:0000045">
    <property type="term" value="P:autophagosome assembly"/>
    <property type="evidence" value="ECO:0007669"/>
    <property type="project" value="TreeGrafter"/>
</dbReference>
<protein>
    <recommendedName>
        <fullName evidence="2">Ubiquitin-like-conjugating enzyme ATG10</fullName>
    </recommendedName>
    <alternativeName>
        <fullName evidence="7">Autophagy-related protein 10</fullName>
    </alternativeName>
</protein>